<accession>A0A9X5BG21</accession>
<dbReference type="Gene3D" id="2.30.110.10">
    <property type="entry name" value="Electron Transport, Fmn-binding Protein, Chain A"/>
    <property type="match status" value="1"/>
</dbReference>
<proteinExistence type="predicted"/>
<dbReference type="InterPro" id="IPR024747">
    <property type="entry name" value="Pyridox_Oxase-rel"/>
</dbReference>
<protein>
    <submittedName>
        <fullName evidence="1">Pyridoxamine 5'-phosphate oxidase family protein</fullName>
    </submittedName>
</protein>
<comment type="caution">
    <text evidence="1">The sequence shown here is derived from an EMBL/GenBank/DDBJ whole genome shotgun (WGS) entry which is preliminary data.</text>
</comment>
<keyword evidence="2" id="KW-1185">Reference proteome</keyword>
<dbReference type="PANTHER" id="PTHR34071">
    <property type="entry name" value="5-NITROIMIDAZOLE ANTIBIOTICS RESISTANCE PROTEIN, NIMA-FAMILY-RELATED PROTEIN-RELATED"/>
    <property type="match status" value="1"/>
</dbReference>
<dbReference type="Proteomes" id="UP001154420">
    <property type="component" value="Unassembled WGS sequence"/>
</dbReference>
<organism evidence="1 2">
    <name type="scientific">Parablautia muri</name>
    <dbReference type="NCBI Taxonomy" id="2320879"/>
    <lineage>
        <taxon>Bacteria</taxon>
        <taxon>Bacillati</taxon>
        <taxon>Bacillota</taxon>
        <taxon>Clostridia</taxon>
        <taxon>Lachnospirales</taxon>
        <taxon>Lachnospiraceae</taxon>
        <taxon>Parablautia</taxon>
    </lineage>
</organism>
<dbReference type="Pfam" id="PF12900">
    <property type="entry name" value="Pyridox_ox_2"/>
    <property type="match status" value="1"/>
</dbReference>
<evidence type="ECO:0000313" key="1">
    <source>
        <dbReference type="EMBL" id="NBJ92957.1"/>
    </source>
</evidence>
<reference evidence="1" key="1">
    <citation type="submission" date="2018-09" db="EMBL/GenBank/DDBJ databases">
        <title>Murine metabolic-syndrome-specific gut microbial biobank.</title>
        <authorList>
            <person name="Liu C."/>
        </authorList>
    </citation>
    <scope>NUCLEOTIDE SEQUENCE</scope>
    <source>
        <strain evidence="1">D42-62</strain>
    </source>
</reference>
<name>A0A9X5BG21_9FIRM</name>
<gene>
    <name evidence="1" type="ORF">D5281_10205</name>
</gene>
<evidence type="ECO:0000313" key="2">
    <source>
        <dbReference type="Proteomes" id="UP001154420"/>
    </source>
</evidence>
<dbReference type="AlphaFoldDB" id="A0A9X5BG21"/>
<dbReference type="RefSeq" id="WP_160560040.1">
    <property type="nucleotide sequence ID" value="NZ_QZDT01000014.1"/>
</dbReference>
<dbReference type="InterPro" id="IPR012349">
    <property type="entry name" value="Split_barrel_FMN-bd"/>
</dbReference>
<dbReference type="SUPFAM" id="SSF50475">
    <property type="entry name" value="FMN-binding split barrel"/>
    <property type="match status" value="1"/>
</dbReference>
<dbReference type="OrthoDB" id="9794935at2"/>
<dbReference type="PANTHER" id="PTHR34071:SF2">
    <property type="entry name" value="FLAVIN-NUCLEOTIDE-BINDING PROTEIN"/>
    <property type="match status" value="1"/>
</dbReference>
<dbReference type="EMBL" id="QZDT01000014">
    <property type="protein sequence ID" value="NBJ92957.1"/>
    <property type="molecule type" value="Genomic_DNA"/>
</dbReference>
<sequence>MRRQDREIKDFDEILQVISKCQVCRLALNDGEYPYILPLNFGMALENGKVIFYFHGALEGKKYDLIAANNKAGFEMDCAARLVTTLEDGNCTMEYESVIGRGKIEILPDSEKERALDILMKHYHKEDFPYNKAVIPRTKVFKLTVETCTGKRRMKSGV</sequence>